<feature type="compositionally biased region" description="Basic and acidic residues" evidence="1">
    <location>
        <begin position="85"/>
        <end position="126"/>
    </location>
</feature>
<name>A0A840MMX3_9PROT</name>
<comment type="caution">
    <text evidence="2">The sequence shown here is derived from an EMBL/GenBank/DDBJ whole genome shotgun (WGS) entry which is preliminary data.</text>
</comment>
<reference evidence="2 3" key="1">
    <citation type="submission" date="2020-08" db="EMBL/GenBank/DDBJ databases">
        <title>Genomic Encyclopedia of Type Strains, Phase IV (KMG-IV): sequencing the most valuable type-strain genomes for metagenomic binning, comparative biology and taxonomic classification.</title>
        <authorList>
            <person name="Goeker M."/>
        </authorList>
    </citation>
    <scope>NUCLEOTIDE SEQUENCE [LARGE SCALE GENOMIC DNA]</scope>
    <source>
        <strain evidence="2 3">DSM 27165</strain>
    </source>
</reference>
<feature type="region of interest" description="Disordered" evidence="1">
    <location>
        <begin position="76"/>
        <end position="126"/>
    </location>
</feature>
<evidence type="ECO:0008006" key="4">
    <source>
        <dbReference type="Google" id="ProtNLM"/>
    </source>
</evidence>
<sequence>MKLLHISMLVALLGTTGCDQINNALNRKQREAKAVGAGCRLSGRSLEDCYKRNPRADRAEVYSGWREMHDYMMQKKIDNIAPPADEPKPDPKTEAAEEDQGKDKPAAKEGDKSAEAEKGKTTESKH</sequence>
<dbReference type="RefSeq" id="WP_184041401.1">
    <property type="nucleotide sequence ID" value="NZ_JACHHY010000022.1"/>
</dbReference>
<evidence type="ECO:0000313" key="3">
    <source>
        <dbReference type="Proteomes" id="UP000575898"/>
    </source>
</evidence>
<dbReference type="AlphaFoldDB" id="A0A840MMX3"/>
<accession>A0A840MMX3</accession>
<evidence type="ECO:0000313" key="2">
    <source>
        <dbReference type="EMBL" id="MBB5019988.1"/>
    </source>
</evidence>
<dbReference type="PROSITE" id="PS51257">
    <property type="entry name" value="PROKAR_LIPOPROTEIN"/>
    <property type="match status" value="1"/>
</dbReference>
<protein>
    <recommendedName>
        <fullName evidence="4">Lipoprotein</fullName>
    </recommendedName>
</protein>
<dbReference type="EMBL" id="JACHHY010000022">
    <property type="protein sequence ID" value="MBB5019988.1"/>
    <property type="molecule type" value="Genomic_DNA"/>
</dbReference>
<gene>
    <name evidence="2" type="ORF">HNQ59_003296</name>
</gene>
<organism evidence="2 3">
    <name type="scientific">Chitinivorax tropicus</name>
    <dbReference type="NCBI Taxonomy" id="714531"/>
    <lineage>
        <taxon>Bacteria</taxon>
        <taxon>Pseudomonadati</taxon>
        <taxon>Pseudomonadota</taxon>
        <taxon>Betaproteobacteria</taxon>
        <taxon>Chitinivorax</taxon>
    </lineage>
</organism>
<evidence type="ECO:0000256" key="1">
    <source>
        <dbReference type="SAM" id="MobiDB-lite"/>
    </source>
</evidence>
<dbReference type="Proteomes" id="UP000575898">
    <property type="component" value="Unassembled WGS sequence"/>
</dbReference>
<proteinExistence type="predicted"/>
<keyword evidence="3" id="KW-1185">Reference proteome</keyword>